<keyword evidence="1" id="KW-0812">Transmembrane</keyword>
<dbReference type="AlphaFoldDB" id="A0AAW0TFK2"/>
<dbReference type="EMBL" id="JARAKH010000031">
    <property type="protein sequence ID" value="KAK8386066.1"/>
    <property type="molecule type" value="Genomic_DNA"/>
</dbReference>
<keyword evidence="3" id="KW-1185">Reference proteome</keyword>
<name>A0AAW0TFK2_SCYPA</name>
<keyword evidence="1" id="KW-1133">Transmembrane helix</keyword>
<evidence type="ECO:0000313" key="3">
    <source>
        <dbReference type="Proteomes" id="UP001487740"/>
    </source>
</evidence>
<accession>A0AAW0TFK2</accession>
<feature type="transmembrane region" description="Helical" evidence="1">
    <location>
        <begin position="20"/>
        <end position="40"/>
    </location>
</feature>
<protein>
    <submittedName>
        <fullName evidence="2">Uncharacterized protein</fullName>
    </submittedName>
</protein>
<sequence>MPRETNARGRGGMPTLSLRLAFLLDFILVAVAWIGSSAALNTTGTLPLGSQLPDAAFNERTGRRIGSRPVNEMFGEVPERGQSFLQCSRKRVTSRSGDHDQGLKNCPNLDGSQTFARGTSLGRCGKVYFLGPGDSVKVKFPSKGPTCEIFIWAVEGASLVLQCPKFLLGREEDEYLFISDGHSLGETFSGSQGPGKLKGALQFVPALLPKVATRDQERQSRVQNQRKT</sequence>
<dbReference type="Proteomes" id="UP001487740">
    <property type="component" value="Unassembled WGS sequence"/>
</dbReference>
<evidence type="ECO:0000256" key="1">
    <source>
        <dbReference type="SAM" id="Phobius"/>
    </source>
</evidence>
<gene>
    <name evidence="2" type="ORF">O3P69_010653</name>
</gene>
<reference evidence="2 3" key="1">
    <citation type="submission" date="2023-03" db="EMBL/GenBank/DDBJ databases">
        <title>High-quality genome of Scylla paramamosain provides insights in environmental adaptation.</title>
        <authorList>
            <person name="Zhang L."/>
        </authorList>
    </citation>
    <scope>NUCLEOTIDE SEQUENCE [LARGE SCALE GENOMIC DNA]</scope>
    <source>
        <strain evidence="2">LZ_2023a</strain>
        <tissue evidence="2">Muscle</tissue>
    </source>
</reference>
<proteinExistence type="predicted"/>
<comment type="caution">
    <text evidence="2">The sequence shown here is derived from an EMBL/GenBank/DDBJ whole genome shotgun (WGS) entry which is preliminary data.</text>
</comment>
<organism evidence="2 3">
    <name type="scientific">Scylla paramamosain</name>
    <name type="common">Mud crab</name>
    <dbReference type="NCBI Taxonomy" id="85552"/>
    <lineage>
        <taxon>Eukaryota</taxon>
        <taxon>Metazoa</taxon>
        <taxon>Ecdysozoa</taxon>
        <taxon>Arthropoda</taxon>
        <taxon>Crustacea</taxon>
        <taxon>Multicrustacea</taxon>
        <taxon>Malacostraca</taxon>
        <taxon>Eumalacostraca</taxon>
        <taxon>Eucarida</taxon>
        <taxon>Decapoda</taxon>
        <taxon>Pleocyemata</taxon>
        <taxon>Brachyura</taxon>
        <taxon>Eubrachyura</taxon>
        <taxon>Portunoidea</taxon>
        <taxon>Portunidae</taxon>
        <taxon>Portuninae</taxon>
        <taxon>Scylla</taxon>
    </lineage>
</organism>
<keyword evidence="1" id="KW-0472">Membrane</keyword>
<evidence type="ECO:0000313" key="2">
    <source>
        <dbReference type="EMBL" id="KAK8386066.1"/>
    </source>
</evidence>